<keyword evidence="6" id="KW-0251">Elongation factor</keyword>
<name>A0ABZ1SNC1_9ACTN</name>
<dbReference type="NCBIfam" id="TIGR00475">
    <property type="entry name" value="selB"/>
    <property type="match status" value="1"/>
</dbReference>
<dbReference type="RefSeq" id="WP_147943059.1">
    <property type="nucleotide sequence ID" value="NZ_CP108085.1"/>
</dbReference>
<dbReference type="PANTHER" id="PTHR43721:SF22">
    <property type="entry name" value="ELONGATION FACTOR TU, MITOCHONDRIAL"/>
    <property type="match status" value="1"/>
</dbReference>
<evidence type="ECO:0000256" key="1">
    <source>
        <dbReference type="ARBA" id="ARBA00004496"/>
    </source>
</evidence>
<evidence type="ECO:0000256" key="4">
    <source>
        <dbReference type="ARBA" id="ARBA00023134"/>
    </source>
</evidence>
<dbReference type="InterPro" id="IPR015191">
    <property type="entry name" value="SelB_WHD4"/>
</dbReference>
<protein>
    <submittedName>
        <fullName evidence="6">Selenocysteine-specific translation elongation factor</fullName>
    </submittedName>
</protein>
<dbReference type="CDD" id="cd04171">
    <property type="entry name" value="SelB"/>
    <property type="match status" value="1"/>
</dbReference>
<dbReference type="EMBL" id="CP108085">
    <property type="protein sequence ID" value="WUP73804.1"/>
    <property type="molecule type" value="Genomic_DNA"/>
</dbReference>
<dbReference type="InterPro" id="IPR004535">
    <property type="entry name" value="Transl_elong_SelB"/>
</dbReference>
<evidence type="ECO:0000259" key="5">
    <source>
        <dbReference type="PROSITE" id="PS51722"/>
    </source>
</evidence>
<keyword evidence="7" id="KW-1185">Reference proteome</keyword>
<gene>
    <name evidence="6" type="primary">selB</name>
    <name evidence="6" type="ORF">OG913_31140</name>
</gene>
<evidence type="ECO:0000256" key="3">
    <source>
        <dbReference type="ARBA" id="ARBA00022917"/>
    </source>
</evidence>
<reference evidence="6" key="1">
    <citation type="submission" date="2022-10" db="EMBL/GenBank/DDBJ databases">
        <title>The complete genomes of actinobacterial strains from the NBC collection.</title>
        <authorList>
            <person name="Joergensen T.S."/>
            <person name="Alvarez Arevalo M."/>
            <person name="Sterndorff E.B."/>
            <person name="Faurdal D."/>
            <person name="Vuksanovic O."/>
            <person name="Mourched A.-S."/>
            <person name="Charusanti P."/>
            <person name="Shaw S."/>
            <person name="Blin K."/>
            <person name="Weber T."/>
        </authorList>
    </citation>
    <scope>NUCLEOTIDE SEQUENCE</scope>
    <source>
        <strain evidence="6">NBC_00254</strain>
    </source>
</reference>
<dbReference type="Gene3D" id="1.10.10.10">
    <property type="entry name" value="Winged helix-like DNA-binding domain superfamily/Winged helix DNA-binding domain"/>
    <property type="match status" value="1"/>
</dbReference>
<dbReference type="InterPro" id="IPR000795">
    <property type="entry name" value="T_Tr_GTP-bd_dom"/>
</dbReference>
<dbReference type="Pfam" id="PF09107">
    <property type="entry name" value="WHD_3rd_SelB"/>
    <property type="match status" value="1"/>
</dbReference>
<feature type="domain" description="Tr-type G" evidence="5">
    <location>
        <begin position="3"/>
        <end position="174"/>
    </location>
</feature>
<organism evidence="6 7">
    <name type="scientific">Microbispora hainanensis</name>
    <dbReference type="NCBI Taxonomy" id="568844"/>
    <lineage>
        <taxon>Bacteria</taxon>
        <taxon>Bacillati</taxon>
        <taxon>Actinomycetota</taxon>
        <taxon>Actinomycetes</taxon>
        <taxon>Streptosporangiales</taxon>
        <taxon>Streptosporangiaceae</taxon>
        <taxon>Microbispora</taxon>
    </lineage>
</organism>
<evidence type="ECO:0000256" key="2">
    <source>
        <dbReference type="ARBA" id="ARBA00022490"/>
    </source>
</evidence>
<dbReference type="InterPro" id="IPR027417">
    <property type="entry name" value="P-loop_NTPase"/>
</dbReference>
<dbReference type="Proteomes" id="UP001432011">
    <property type="component" value="Chromosome"/>
</dbReference>
<evidence type="ECO:0000313" key="7">
    <source>
        <dbReference type="Proteomes" id="UP001432011"/>
    </source>
</evidence>
<dbReference type="Gene3D" id="2.40.30.10">
    <property type="entry name" value="Translation factors"/>
    <property type="match status" value="1"/>
</dbReference>
<dbReference type="GO" id="GO:0003746">
    <property type="term" value="F:translation elongation factor activity"/>
    <property type="evidence" value="ECO:0007669"/>
    <property type="project" value="UniProtKB-KW"/>
</dbReference>
<dbReference type="PROSITE" id="PS51722">
    <property type="entry name" value="G_TR_2"/>
    <property type="match status" value="1"/>
</dbReference>
<dbReference type="InterPro" id="IPR036388">
    <property type="entry name" value="WH-like_DNA-bd_sf"/>
</dbReference>
<dbReference type="PANTHER" id="PTHR43721">
    <property type="entry name" value="ELONGATION FACTOR TU-RELATED"/>
    <property type="match status" value="1"/>
</dbReference>
<dbReference type="InterPro" id="IPR009000">
    <property type="entry name" value="Transl_B-barrel_sf"/>
</dbReference>
<evidence type="ECO:0000313" key="6">
    <source>
        <dbReference type="EMBL" id="WUP73804.1"/>
    </source>
</evidence>
<keyword evidence="2" id="KW-0963">Cytoplasm</keyword>
<comment type="subcellular location">
    <subcellularLocation>
        <location evidence="1">Cytoplasm</location>
    </subcellularLocation>
</comment>
<proteinExistence type="predicted"/>
<accession>A0ABZ1SNC1</accession>
<dbReference type="Gene3D" id="3.40.50.300">
    <property type="entry name" value="P-loop containing nucleotide triphosphate hydrolases"/>
    <property type="match status" value="1"/>
</dbReference>
<dbReference type="InterPro" id="IPR036390">
    <property type="entry name" value="WH_DNA-bd_sf"/>
</dbReference>
<keyword evidence="3" id="KW-0648">Protein biosynthesis</keyword>
<dbReference type="SUPFAM" id="SSF46785">
    <property type="entry name" value="Winged helix' DNA-binding domain"/>
    <property type="match status" value="1"/>
</dbReference>
<dbReference type="InterPro" id="IPR050055">
    <property type="entry name" value="EF-Tu_GTPase"/>
</dbReference>
<dbReference type="Pfam" id="PF00009">
    <property type="entry name" value="GTP_EFTU"/>
    <property type="match status" value="1"/>
</dbReference>
<dbReference type="SUPFAM" id="SSF50447">
    <property type="entry name" value="Translation proteins"/>
    <property type="match status" value="1"/>
</dbReference>
<sequence>MAPGTHVVATAGHVDHGKSTLVRALTGMEPDRLAEERRRGLTIELGYAWTTLPSGERVAFVDVPGHERFLGTMLAGVGPVPAVMFVVAADEGWMPQSQEHLVALRTLGVRHGLLAVTRADLADPAPALEDARARLAEAGLGEVEALAVSGRTGEGLDGLRAALDRLVAALPAPDPQAPVRLWIDRAFSVRGSGTVVTGTLPAGRVATGDELELDGEPVRVRALESLKEHVESVTGVARVALNLRGRIAPQRGHALVTPGAWTATSLADVRVTMAEGARGPLPARLTAHIGSAAVPCEVRPLGAEAESAESAESVAARLRLARPLPLHVGDALLLRDPGRGQGELRVLARATVLDVRPPELRRRGAARERAKALADASADAASLLRTHLLLRDGELLAMGCPPTGRPVAAGWHADPDHWAELSARLPEVVRRYAADHPLEPGMPVEAARHELGLPDRRLVTALVRPPLTVADGRITTAGRVVTGTAGLPAPVARAVRALLDDLATAPFQAPDAGRLAELGLGPRELAAAVRAGALLRVAEGIVLAPGADAGAAALLARLPQPFTVSQARSVLGTSRRVAVPLLEHLDRKGLTERVDEVHRRCRATGRSE</sequence>
<keyword evidence="4" id="KW-0342">GTP-binding</keyword>
<keyword evidence="4" id="KW-0547">Nucleotide-binding</keyword>
<dbReference type="SUPFAM" id="SSF52540">
    <property type="entry name" value="P-loop containing nucleoside triphosphate hydrolases"/>
    <property type="match status" value="1"/>
</dbReference>